<proteinExistence type="predicted"/>
<reference evidence="1" key="2">
    <citation type="submission" date="2020-11" db="EMBL/GenBank/DDBJ databases">
        <authorList>
            <person name="McCartney M.A."/>
            <person name="Auch B."/>
            <person name="Kono T."/>
            <person name="Mallez S."/>
            <person name="Becker A."/>
            <person name="Gohl D.M."/>
            <person name="Silverstein K.A.T."/>
            <person name="Koren S."/>
            <person name="Bechman K.B."/>
            <person name="Herman A."/>
            <person name="Abrahante J.E."/>
            <person name="Garbe J."/>
        </authorList>
    </citation>
    <scope>NUCLEOTIDE SEQUENCE</scope>
    <source>
        <strain evidence="1">Duluth1</strain>
        <tissue evidence="1">Whole animal</tissue>
    </source>
</reference>
<sequence>MKIVTSRVLTRFYYSHIKKTASLPGCHVFQWTGTIFKLSLAIIRTNILTKFHKDWTTLCINVNLRLNCPASWRSYFIRKNVLTKFHEDRTKSKTSRVLTRKTAPPTGGHVFHLTGTIFYLS</sequence>
<evidence type="ECO:0000313" key="2">
    <source>
        <dbReference type="Proteomes" id="UP000828390"/>
    </source>
</evidence>
<name>A0A9D4QRU3_DREPO</name>
<organism evidence="1 2">
    <name type="scientific">Dreissena polymorpha</name>
    <name type="common">Zebra mussel</name>
    <name type="synonym">Mytilus polymorpha</name>
    <dbReference type="NCBI Taxonomy" id="45954"/>
    <lineage>
        <taxon>Eukaryota</taxon>
        <taxon>Metazoa</taxon>
        <taxon>Spiralia</taxon>
        <taxon>Lophotrochozoa</taxon>
        <taxon>Mollusca</taxon>
        <taxon>Bivalvia</taxon>
        <taxon>Autobranchia</taxon>
        <taxon>Heteroconchia</taxon>
        <taxon>Euheterodonta</taxon>
        <taxon>Imparidentia</taxon>
        <taxon>Neoheterodontei</taxon>
        <taxon>Myida</taxon>
        <taxon>Dreissenoidea</taxon>
        <taxon>Dreissenidae</taxon>
        <taxon>Dreissena</taxon>
    </lineage>
</organism>
<comment type="caution">
    <text evidence="1">The sequence shown here is derived from an EMBL/GenBank/DDBJ whole genome shotgun (WGS) entry which is preliminary data.</text>
</comment>
<reference evidence="1" key="1">
    <citation type="journal article" date="2019" name="bioRxiv">
        <title>The Genome of the Zebra Mussel, Dreissena polymorpha: A Resource for Invasive Species Research.</title>
        <authorList>
            <person name="McCartney M.A."/>
            <person name="Auch B."/>
            <person name="Kono T."/>
            <person name="Mallez S."/>
            <person name="Zhang Y."/>
            <person name="Obille A."/>
            <person name="Becker A."/>
            <person name="Abrahante J.E."/>
            <person name="Garbe J."/>
            <person name="Badalamenti J.P."/>
            <person name="Herman A."/>
            <person name="Mangelson H."/>
            <person name="Liachko I."/>
            <person name="Sullivan S."/>
            <person name="Sone E.D."/>
            <person name="Koren S."/>
            <person name="Silverstein K.A.T."/>
            <person name="Beckman K.B."/>
            <person name="Gohl D.M."/>
        </authorList>
    </citation>
    <scope>NUCLEOTIDE SEQUENCE</scope>
    <source>
        <strain evidence="1">Duluth1</strain>
        <tissue evidence="1">Whole animal</tissue>
    </source>
</reference>
<dbReference type="Proteomes" id="UP000828390">
    <property type="component" value="Unassembled WGS sequence"/>
</dbReference>
<evidence type="ECO:0000313" key="1">
    <source>
        <dbReference type="EMBL" id="KAH3839970.1"/>
    </source>
</evidence>
<protein>
    <submittedName>
        <fullName evidence="1">Uncharacterized protein</fullName>
    </submittedName>
</protein>
<gene>
    <name evidence="1" type="ORF">DPMN_113411</name>
</gene>
<dbReference type="AlphaFoldDB" id="A0A9D4QRU3"/>
<accession>A0A9D4QRU3</accession>
<keyword evidence="2" id="KW-1185">Reference proteome</keyword>
<dbReference type="EMBL" id="JAIWYP010000004">
    <property type="protein sequence ID" value="KAH3839970.1"/>
    <property type="molecule type" value="Genomic_DNA"/>
</dbReference>